<name>A0A085VM23_PSESX</name>
<evidence type="ECO:0000313" key="1">
    <source>
        <dbReference type="EMBL" id="KFE56486.1"/>
    </source>
</evidence>
<evidence type="ECO:0000313" key="2">
    <source>
        <dbReference type="Proteomes" id="UP000028631"/>
    </source>
</evidence>
<dbReference type="OrthoDB" id="7027847at2"/>
<sequence length="253" mass="28650">MSGKNGWEVQLADGDPILLHELVYHNDPRGHFWVWGGVDDYNDCRSDHFSFNSSYLDDISDDEDLAWQVAHELLSLLNGAVALCMEDAYPFRVLAVLRDGYNTSWVEKRSASGLLGPLPPNAGRSRDSDDSASIFRILALACEYPDAYLIVKMFDQKEGWITYYKILETIESYSSKYNLDIPVDKEIHRSFKLTANNFSVSGLDSRHGFKEQVKEIKTPAMPLESAYDFISSYAHAYLVTRYGRSLKQVPAAV</sequence>
<dbReference type="RefSeq" id="WP_032627744.1">
    <property type="nucleotide sequence ID" value="NZ_JPQU01000027.1"/>
</dbReference>
<dbReference type="Proteomes" id="UP000028631">
    <property type="component" value="Unassembled WGS sequence"/>
</dbReference>
<dbReference type="EMBL" id="JPQU01000027">
    <property type="protein sequence ID" value="KFE56486.1"/>
    <property type="molecule type" value="Genomic_DNA"/>
</dbReference>
<dbReference type="AlphaFoldDB" id="A0A085VM23"/>
<protein>
    <submittedName>
        <fullName evidence="1">Uncharacterized protein</fullName>
    </submittedName>
</protein>
<reference evidence="1 2" key="1">
    <citation type="submission" date="2014-07" db="EMBL/GenBank/DDBJ databases">
        <title>Draft Genome Sequences of Environmental Pseudomonas syringae strains.</title>
        <authorList>
            <person name="Baltrus D.A."/>
            <person name="Berge O."/>
            <person name="Morris C."/>
        </authorList>
    </citation>
    <scope>NUCLEOTIDE SEQUENCE [LARGE SCALE GENOMIC DNA]</scope>
    <source>
        <strain evidence="1 2">GAW0119</strain>
    </source>
</reference>
<accession>A0A085VM23</accession>
<dbReference type="PATRIC" id="fig|317.175.peg.1918"/>
<comment type="caution">
    <text evidence="1">The sequence shown here is derived from an EMBL/GenBank/DDBJ whole genome shotgun (WGS) entry which is preliminary data.</text>
</comment>
<organism evidence="1 2">
    <name type="scientific">Pseudomonas syringae</name>
    <dbReference type="NCBI Taxonomy" id="317"/>
    <lineage>
        <taxon>Bacteria</taxon>
        <taxon>Pseudomonadati</taxon>
        <taxon>Pseudomonadota</taxon>
        <taxon>Gammaproteobacteria</taxon>
        <taxon>Pseudomonadales</taxon>
        <taxon>Pseudomonadaceae</taxon>
        <taxon>Pseudomonas</taxon>
    </lineage>
</organism>
<keyword evidence="2" id="KW-1185">Reference proteome</keyword>
<proteinExistence type="predicted"/>
<gene>
    <name evidence="1" type="ORF">IV01_09240</name>
</gene>